<feature type="transmembrane region" description="Helical" evidence="5">
    <location>
        <begin position="218"/>
        <end position="238"/>
    </location>
</feature>
<dbReference type="PANTHER" id="PTHR13377:SF3">
    <property type="entry name" value="TRANSMEMBRANE PROTEIN 115"/>
    <property type="match status" value="1"/>
</dbReference>
<feature type="transmembrane region" description="Helical" evidence="5">
    <location>
        <begin position="114"/>
        <end position="137"/>
    </location>
</feature>
<keyword evidence="4 5" id="KW-0472">Membrane</keyword>
<feature type="transmembrane region" description="Helical" evidence="5">
    <location>
        <begin position="51"/>
        <end position="73"/>
    </location>
</feature>
<evidence type="ECO:0000256" key="3">
    <source>
        <dbReference type="ARBA" id="ARBA00022989"/>
    </source>
</evidence>
<dbReference type="VEuPathDB" id="TriTrypDB:TRSC58_00365"/>
<reference evidence="6 7" key="1">
    <citation type="submission" date="2013-07" db="EMBL/GenBank/DDBJ databases">
        <authorList>
            <person name="Stoco P.H."/>
            <person name="Wagner G."/>
            <person name="Gerber A."/>
            <person name="Zaha A."/>
            <person name="Thompson C."/>
            <person name="Bartholomeu D.C."/>
            <person name="Luckemeyer D.D."/>
            <person name="Bahia D."/>
            <person name="Loreto E."/>
            <person name="Prestes E.B."/>
            <person name="Lima F.M."/>
            <person name="Rodrigues-Luiz G."/>
            <person name="Vallejo G.A."/>
            <person name="Filho J.F."/>
            <person name="Monteiro K.M."/>
            <person name="Tyler K.M."/>
            <person name="de Almeida L.G."/>
            <person name="Ortiz M.F."/>
            <person name="Siervo M.A."/>
            <person name="de Moraes M.H."/>
            <person name="Cunha O.L."/>
            <person name="Mendonca-Neto R."/>
            <person name="Silva R."/>
            <person name="Teixeira S.M."/>
            <person name="Murta S.M."/>
            <person name="Sincero T.C."/>
            <person name="Mendes T.A."/>
            <person name="Urmenyi T.P."/>
            <person name="Silva V.G."/>
            <person name="da Rocha W.D."/>
            <person name="Andersson B."/>
            <person name="Romanha A.J."/>
            <person name="Steindel M."/>
            <person name="de Vasconcelos A.T."/>
            <person name="Grisard E.C."/>
        </authorList>
    </citation>
    <scope>NUCLEOTIDE SEQUENCE [LARGE SCALE GENOMIC DNA]</scope>
    <source>
        <strain evidence="6 7">SC58</strain>
    </source>
</reference>
<gene>
    <name evidence="6" type="ORF">TRSC58_00365</name>
</gene>
<evidence type="ECO:0000256" key="4">
    <source>
        <dbReference type="ARBA" id="ARBA00023136"/>
    </source>
</evidence>
<keyword evidence="3 5" id="KW-1133">Transmembrane helix</keyword>
<proteinExistence type="predicted"/>
<sequence>MNMPAGGAVCRAIAVSLCVTAALSQWSTAVPRVLGLIPAHTFSVHSYPWNVFSYILVESNVVLGAFGVAYMLSVGAMVEDALGTVAFLQLIIVTGLATALLLLVLSALMRQLGFLWFLQCFCGVWAPAAAVLVPWVAASPVASALPGVLPAQVRRRHLPTMLLALALVVDLLFRGHYNIREEDVDSGRIFPGSTAFPAFLSLCVSWKLQSVFRVEVPVAFSVLLHPIAANLFSCLGLSRRRGGEAGQKPTGMDMENAVSIPVLRGAANLTLLPGSTEEDAERRRSIALAALNSRLRETALVTPDAFKRNDALV</sequence>
<dbReference type="Gene3D" id="1.20.1540.10">
    <property type="entry name" value="Rhomboid-like"/>
    <property type="match status" value="1"/>
</dbReference>
<dbReference type="SMART" id="SM01160">
    <property type="entry name" value="DUF1751"/>
    <property type="match status" value="1"/>
</dbReference>
<dbReference type="GO" id="GO:0005794">
    <property type="term" value="C:Golgi apparatus"/>
    <property type="evidence" value="ECO:0007669"/>
    <property type="project" value="TreeGrafter"/>
</dbReference>
<evidence type="ECO:0000313" key="6">
    <source>
        <dbReference type="EMBL" id="ESL11876.1"/>
    </source>
</evidence>
<dbReference type="GO" id="GO:0006890">
    <property type="term" value="P:retrograde vesicle-mediated transport, Golgi to endoplasmic reticulum"/>
    <property type="evidence" value="ECO:0007669"/>
    <property type="project" value="InterPro"/>
</dbReference>
<evidence type="ECO:0000256" key="5">
    <source>
        <dbReference type="SAM" id="Phobius"/>
    </source>
</evidence>
<keyword evidence="7" id="KW-1185">Reference proteome</keyword>
<dbReference type="GO" id="GO:0016020">
    <property type="term" value="C:membrane"/>
    <property type="evidence" value="ECO:0007669"/>
    <property type="project" value="UniProtKB-SubCell"/>
</dbReference>
<evidence type="ECO:0000256" key="2">
    <source>
        <dbReference type="ARBA" id="ARBA00022692"/>
    </source>
</evidence>
<accession>A0A061JCM6</accession>
<dbReference type="EMBL" id="AUPL01000365">
    <property type="protein sequence ID" value="ESL11876.1"/>
    <property type="molecule type" value="Genomic_DNA"/>
</dbReference>
<comment type="subcellular location">
    <subcellularLocation>
        <location evidence="1">Membrane</location>
        <topology evidence="1">Multi-pass membrane protein</topology>
    </subcellularLocation>
</comment>
<dbReference type="AlphaFoldDB" id="A0A061JCM6"/>
<dbReference type="InterPro" id="IPR013861">
    <property type="entry name" value="TMEM115/Pdh1/Rbl19"/>
</dbReference>
<keyword evidence="2 5" id="KW-0812">Transmembrane</keyword>
<organism evidence="6 7">
    <name type="scientific">Trypanosoma rangeli SC58</name>
    <dbReference type="NCBI Taxonomy" id="429131"/>
    <lineage>
        <taxon>Eukaryota</taxon>
        <taxon>Discoba</taxon>
        <taxon>Euglenozoa</taxon>
        <taxon>Kinetoplastea</taxon>
        <taxon>Metakinetoplastina</taxon>
        <taxon>Trypanosomatida</taxon>
        <taxon>Trypanosomatidae</taxon>
        <taxon>Trypanosoma</taxon>
        <taxon>Herpetosoma</taxon>
    </lineage>
</organism>
<comment type="caution">
    <text evidence="6">The sequence shown here is derived from an EMBL/GenBank/DDBJ whole genome shotgun (WGS) entry which is preliminary data.</text>
</comment>
<dbReference type="PANTHER" id="PTHR13377">
    <property type="entry name" value="PLACENTAL PROTEIN 6"/>
    <property type="match status" value="1"/>
</dbReference>
<evidence type="ECO:0000313" key="7">
    <source>
        <dbReference type="Proteomes" id="UP000031737"/>
    </source>
</evidence>
<dbReference type="OrthoDB" id="73612at2759"/>
<dbReference type="InterPro" id="IPR035952">
    <property type="entry name" value="Rhomboid-like_sf"/>
</dbReference>
<dbReference type="SUPFAM" id="SSF144091">
    <property type="entry name" value="Rhomboid-like"/>
    <property type="match status" value="1"/>
</dbReference>
<name>A0A061JCM6_TRYRA</name>
<evidence type="ECO:0000256" key="1">
    <source>
        <dbReference type="ARBA" id="ARBA00004141"/>
    </source>
</evidence>
<feature type="transmembrane region" description="Helical" evidence="5">
    <location>
        <begin position="85"/>
        <end position="108"/>
    </location>
</feature>
<dbReference type="Proteomes" id="UP000031737">
    <property type="component" value="Unassembled WGS sequence"/>
</dbReference>
<protein>
    <submittedName>
        <fullName evidence="6">Rhomboid-like protein</fullName>
    </submittedName>
</protein>